<evidence type="ECO:0000256" key="11">
    <source>
        <dbReference type="RuleBase" id="RU003357"/>
    </source>
</evidence>
<dbReference type="InterPro" id="IPR037066">
    <property type="entry name" value="Plug_dom_sf"/>
</dbReference>
<keyword evidence="9 10" id="KW-0998">Cell outer membrane</keyword>
<dbReference type="PROSITE" id="PS52016">
    <property type="entry name" value="TONB_DEPENDENT_REC_3"/>
    <property type="match status" value="1"/>
</dbReference>
<keyword evidence="3 10" id="KW-0813">Transport</keyword>
<feature type="domain" description="TonB-dependent receptor-like beta-barrel" evidence="12">
    <location>
        <begin position="423"/>
        <end position="879"/>
    </location>
</feature>
<protein>
    <submittedName>
        <fullName evidence="14">TonB-dependent receptor</fullName>
    </submittedName>
</protein>
<evidence type="ECO:0000259" key="12">
    <source>
        <dbReference type="Pfam" id="PF00593"/>
    </source>
</evidence>
<organism evidence="14 15">
    <name type="scientific">Duganella aquatilis</name>
    <dbReference type="NCBI Taxonomy" id="2666082"/>
    <lineage>
        <taxon>Bacteria</taxon>
        <taxon>Pseudomonadati</taxon>
        <taxon>Pseudomonadota</taxon>
        <taxon>Betaproteobacteria</taxon>
        <taxon>Burkholderiales</taxon>
        <taxon>Oxalobacteraceae</taxon>
        <taxon>Telluria group</taxon>
        <taxon>Duganella</taxon>
    </lineage>
</organism>
<dbReference type="Proteomes" id="UP000439986">
    <property type="component" value="Unassembled WGS sequence"/>
</dbReference>
<keyword evidence="7 10" id="KW-0472">Membrane</keyword>
<dbReference type="PANTHER" id="PTHR47234">
    <property type="match status" value="1"/>
</dbReference>
<evidence type="ECO:0000256" key="2">
    <source>
        <dbReference type="ARBA" id="ARBA00009810"/>
    </source>
</evidence>
<accession>A0A844DEW6</accession>
<evidence type="ECO:0000256" key="10">
    <source>
        <dbReference type="PROSITE-ProRule" id="PRU01360"/>
    </source>
</evidence>
<dbReference type="InterPro" id="IPR036942">
    <property type="entry name" value="Beta-barrel_TonB_sf"/>
</dbReference>
<dbReference type="PANTHER" id="PTHR47234:SF2">
    <property type="entry name" value="TONB-DEPENDENT RECEPTOR"/>
    <property type="match status" value="1"/>
</dbReference>
<comment type="subcellular location">
    <subcellularLocation>
        <location evidence="1 10">Cell outer membrane</location>
        <topology evidence="1 10">Multi-pass membrane protein</topology>
    </subcellularLocation>
</comment>
<dbReference type="AlphaFoldDB" id="A0A844DEW6"/>
<dbReference type="InterPro" id="IPR000531">
    <property type="entry name" value="Beta-barrel_TonB"/>
</dbReference>
<dbReference type="GO" id="GO:0009279">
    <property type="term" value="C:cell outer membrane"/>
    <property type="evidence" value="ECO:0007669"/>
    <property type="project" value="UniProtKB-SubCell"/>
</dbReference>
<dbReference type="InterPro" id="IPR012910">
    <property type="entry name" value="Plug_dom"/>
</dbReference>
<evidence type="ECO:0000313" key="14">
    <source>
        <dbReference type="EMBL" id="MRW87982.1"/>
    </source>
</evidence>
<evidence type="ECO:0000256" key="6">
    <source>
        <dbReference type="ARBA" id="ARBA00023077"/>
    </source>
</evidence>
<feature type="domain" description="TonB-dependent receptor plug" evidence="13">
    <location>
        <begin position="55"/>
        <end position="167"/>
    </location>
</feature>
<keyword evidence="15" id="KW-1185">Reference proteome</keyword>
<keyword evidence="6 11" id="KW-0798">TonB box</keyword>
<evidence type="ECO:0000256" key="1">
    <source>
        <dbReference type="ARBA" id="ARBA00004571"/>
    </source>
</evidence>
<dbReference type="Pfam" id="PF00593">
    <property type="entry name" value="TonB_dep_Rec_b-barrel"/>
    <property type="match status" value="1"/>
</dbReference>
<evidence type="ECO:0000313" key="15">
    <source>
        <dbReference type="Proteomes" id="UP000439986"/>
    </source>
</evidence>
<keyword evidence="5 10" id="KW-0812">Transmembrane</keyword>
<dbReference type="InterPro" id="IPR039426">
    <property type="entry name" value="TonB-dep_rcpt-like"/>
</dbReference>
<keyword evidence="8 14" id="KW-0675">Receptor</keyword>
<comment type="similarity">
    <text evidence="2 10 11">Belongs to the TonB-dependent receptor family.</text>
</comment>
<evidence type="ECO:0000259" key="13">
    <source>
        <dbReference type="Pfam" id="PF07715"/>
    </source>
</evidence>
<evidence type="ECO:0000256" key="4">
    <source>
        <dbReference type="ARBA" id="ARBA00022452"/>
    </source>
</evidence>
<evidence type="ECO:0000256" key="8">
    <source>
        <dbReference type="ARBA" id="ARBA00023170"/>
    </source>
</evidence>
<gene>
    <name evidence="14" type="ORF">GJ698_28295</name>
</gene>
<dbReference type="SUPFAM" id="SSF56935">
    <property type="entry name" value="Porins"/>
    <property type="match status" value="1"/>
</dbReference>
<keyword evidence="4 10" id="KW-1134">Transmembrane beta strand</keyword>
<evidence type="ECO:0000256" key="5">
    <source>
        <dbReference type="ARBA" id="ARBA00022692"/>
    </source>
</evidence>
<dbReference type="CDD" id="cd01347">
    <property type="entry name" value="ligand_gated_channel"/>
    <property type="match status" value="1"/>
</dbReference>
<evidence type="ECO:0000256" key="3">
    <source>
        <dbReference type="ARBA" id="ARBA00022448"/>
    </source>
</evidence>
<reference evidence="14 15" key="1">
    <citation type="submission" date="2019-11" db="EMBL/GenBank/DDBJ databases">
        <title>Novel species isolated from a subtropical stream in China.</title>
        <authorList>
            <person name="Lu H."/>
        </authorList>
    </citation>
    <scope>NUCLEOTIDE SEQUENCE [LARGE SCALE GENOMIC DNA]</scope>
    <source>
        <strain evidence="14 15">FT26W</strain>
    </source>
</reference>
<dbReference type="Gene3D" id="2.40.170.20">
    <property type="entry name" value="TonB-dependent receptor, beta-barrel domain"/>
    <property type="match status" value="1"/>
</dbReference>
<dbReference type="Pfam" id="PF07715">
    <property type="entry name" value="Plug"/>
    <property type="match status" value="1"/>
</dbReference>
<evidence type="ECO:0000256" key="7">
    <source>
        <dbReference type="ARBA" id="ARBA00023136"/>
    </source>
</evidence>
<dbReference type="RefSeq" id="WP_154361188.1">
    <property type="nucleotide sequence ID" value="NZ_WKJL01000037.1"/>
</dbReference>
<dbReference type="EMBL" id="WKJL01000037">
    <property type="protein sequence ID" value="MRW87982.1"/>
    <property type="molecule type" value="Genomic_DNA"/>
</dbReference>
<sequence>MTKETVISRSLRLMFSGTVAFGAIAGAHAQTAPDAPIARVEITGSSIKRAQVEGALPVQTVTREDIAKTGVTSTEALLASITANTAVGGTVSAQGAGASTYGLASASLRGIGASKTLVLVNGRRLANFATDGTSVDINSIPLAAVDHVEILKDGASGVYGSDAIGGVINFILRNNYNGVEVTGYGSGTKDGGGRTTKASIIAGFGDFDEDRYNFTVSADVSKDKAIYGSQRGYARESWNNNGLRDASATPSGNLSTFDPTKTPNAAGVIPNSLASLGAGLGNPLNSGDCTTNGSQFDANTGSCRYNSAGAVPLFPDVDRANVSASFRFKLNEQNEFFVEGFHSEQKTTTTEQSSPYNASFLSTDSAFGTANVYPAIILSPSSPYYPSSYLAANYPSVNGQPVTVSYRAFDGGGRSHDDHAKMSHLVMGFRGTVKGYDYDVAYTHNSSNVSEDTISGYQSQLALVKLLSNNNAFNPWAATQSPELAKQIYATNYVGNMINSTLSNDALNARISGDLYQLPAGMAKFAVGASITDEKLDLNPSAAYQSGDISGYGGQTLPLSASRNSSAIFAELNAPILKNLEGDLAVRTDRYPNATATNPKVSFRYQPLQQVLLRASYGRGFREAALPELNNPQTLGTSATFTDPKTGTNGQFNVLTGGNPNLKPEKSEQTSVGIVIDPIPGASIAIDYWKINVNNLVTTLNPEFIVEQGQTNPLYAGLVQRDSAGNITQITSTNLNAGGLKTAGVDVDARWTIAKTANYGTFGTRLNGTYTTKYDMTLPDGTVQQSVARTIGADGSPLNAVANGGIIFRWKHQLAFDWKYHNWGVNLTQNFQSGYYDAARADSATGTDAVHVGAFSTWDTQVAYTGIKNLTLRAGVKNLFNRAPPEIIGLGTYFQAGYDPTYYDAHGATGYVSASYKF</sequence>
<name>A0A844DEW6_9BURK</name>
<evidence type="ECO:0000256" key="9">
    <source>
        <dbReference type="ARBA" id="ARBA00023237"/>
    </source>
</evidence>
<proteinExistence type="inferred from homology"/>
<comment type="caution">
    <text evidence="14">The sequence shown here is derived from an EMBL/GenBank/DDBJ whole genome shotgun (WGS) entry which is preliminary data.</text>
</comment>
<dbReference type="Gene3D" id="2.170.130.10">
    <property type="entry name" value="TonB-dependent receptor, plug domain"/>
    <property type="match status" value="1"/>
</dbReference>